<accession>A0AAN9N3W4</accession>
<comment type="caution">
    <text evidence="1">The sequence shown here is derived from an EMBL/GenBank/DDBJ whole genome shotgun (WGS) entry which is preliminary data.</text>
</comment>
<evidence type="ECO:0000313" key="2">
    <source>
        <dbReference type="Proteomes" id="UP001367508"/>
    </source>
</evidence>
<protein>
    <submittedName>
        <fullName evidence="1">Uncharacterized protein</fullName>
    </submittedName>
</protein>
<dbReference type="EMBL" id="JAYMYQ010000001">
    <property type="protein sequence ID" value="KAK7363219.1"/>
    <property type="molecule type" value="Genomic_DNA"/>
</dbReference>
<dbReference type="Proteomes" id="UP001367508">
    <property type="component" value="Unassembled WGS sequence"/>
</dbReference>
<sequence>MINAYFIFDDLLRKFLSIHSLRCVHYAECVQCVRIIDLGIKFGATLPSLDTPPLYLRIWNIFGLIIPKSFKHKAKTTVV</sequence>
<proteinExistence type="predicted"/>
<gene>
    <name evidence="1" type="ORF">VNO77_05352</name>
</gene>
<evidence type="ECO:0000313" key="1">
    <source>
        <dbReference type="EMBL" id="KAK7363219.1"/>
    </source>
</evidence>
<reference evidence="1 2" key="1">
    <citation type="submission" date="2024-01" db="EMBL/GenBank/DDBJ databases">
        <title>The genomes of 5 underutilized Papilionoideae crops provide insights into root nodulation and disease resistanc.</title>
        <authorList>
            <person name="Jiang F."/>
        </authorList>
    </citation>
    <scope>NUCLEOTIDE SEQUENCE [LARGE SCALE GENOMIC DNA]</scope>
    <source>
        <strain evidence="1">LVBAO_FW01</strain>
        <tissue evidence="1">Leaves</tissue>
    </source>
</reference>
<dbReference type="AlphaFoldDB" id="A0AAN9N3W4"/>
<keyword evidence="2" id="KW-1185">Reference proteome</keyword>
<organism evidence="1 2">
    <name type="scientific">Canavalia gladiata</name>
    <name type="common">Sword bean</name>
    <name type="synonym">Dolichos gladiatus</name>
    <dbReference type="NCBI Taxonomy" id="3824"/>
    <lineage>
        <taxon>Eukaryota</taxon>
        <taxon>Viridiplantae</taxon>
        <taxon>Streptophyta</taxon>
        <taxon>Embryophyta</taxon>
        <taxon>Tracheophyta</taxon>
        <taxon>Spermatophyta</taxon>
        <taxon>Magnoliopsida</taxon>
        <taxon>eudicotyledons</taxon>
        <taxon>Gunneridae</taxon>
        <taxon>Pentapetalae</taxon>
        <taxon>rosids</taxon>
        <taxon>fabids</taxon>
        <taxon>Fabales</taxon>
        <taxon>Fabaceae</taxon>
        <taxon>Papilionoideae</taxon>
        <taxon>50 kb inversion clade</taxon>
        <taxon>NPAAA clade</taxon>
        <taxon>indigoferoid/millettioid clade</taxon>
        <taxon>Phaseoleae</taxon>
        <taxon>Canavalia</taxon>
    </lineage>
</organism>
<name>A0AAN9N3W4_CANGL</name>